<protein>
    <submittedName>
        <fullName evidence="2">Winged helix-turn-helix transcriptional regulator</fullName>
    </submittedName>
</protein>
<evidence type="ECO:0000313" key="2">
    <source>
        <dbReference type="EMBL" id="HIZ62158.1"/>
    </source>
</evidence>
<dbReference type="PANTHER" id="PTHR33164:SF43">
    <property type="entry name" value="HTH-TYPE TRANSCRIPTIONAL REPRESSOR YETL"/>
    <property type="match status" value="1"/>
</dbReference>
<evidence type="ECO:0000259" key="1">
    <source>
        <dbReference type="SMART" id="SM00347"/>
    </source>
</evidence>
<dbReference type="InterPro" id="IPR000835">
    <property type="entry name" value="HTH_MarR-typ"/>
</dbReference>
<proteinExistence type="predicted"/>
<comment type="caution">
    <text evidence="2">The sequence shown here is derived from an EMBL/GenBank/DDBJ whole genome shotgun (WGS) entry which is preliminary data.</text>
</comment>
<dbReference type="InterPro" id="IPR039422">
    <property type="entry name" value="MarR/SlyA-like"/>
</dbReference>
<dbReference type="AlphaFoldDB" id="A0A9D2FJ28"/>
<dbReference type="Gene3D" id="1.10.10.10">
    <property type="entry name" value="Winged helix-like DNA-binding domain superfamily/Winged helix DNA-binding domain"/>
    <property type="match status" value="1"/>
</dbReference>
<sequence>MDRNTQRGIDAITQRTKEINSLYHTAAAKSGIPDGEVAIWSLLLGSEREYSQQDLSELLFLSKQTVNTIISKLVRKGFVVLEHCPGSRNRKVVRLTDAGSAFGLEHVMWIFAAEQRAMEDADLQELQACLSMLDKFILKFRKEITGKAEL</sequence>
<dbReference type="EMBL" id="DXBF01000048">
    <property type="protein sequence ID" value="HIZ62158.1"/>
    <property type="molecule type" value="Genomic_DNA"/>
</dbReference>
<dbReference type="Proteomes" id="UP000824105">
    <property type="component" value="Unassembled WGS sequence"/>
</dbReference>
<reference evidence="2" key="2">
    <citation type="submission" date="2021-04" db="EMBL/GenBank/DDBJ databases">
        <authorList>
            <person name="Gilroy R."/>
        </authorList>
    </citation>
    <scope>NUCLEOTIDE SEQUENCE</scope>
    <source>
        <strain evidence="2">CHK188-11489</strain>
    </source>
</reference>
<gene>
    <name evidence="2" type="ORF">H9724_05250</name>
</gene>
<dbReference type="Pfam" id="PF12802">
    <property type="entry name" value="MarR_2"/>
    <property type="match status" value="1"/>
</dbReference>
<dbReference type="GO" id="GO:0003700">
    <property type="term" value="F:DNA-binding transcription factor activity"/>
    <property type="evidence" value="ECO:0007669"/>
    <property type="project" value="InterPro"/>
</dbReference>
<accession>A0A9D2FJ28</accession>
<dbReference type="SUPFAM" id="SSF46785">
    <property type="entry name" value="Winged helix' DNA-binding domain"/>
    <property type="match status" value="1"/>
</dbReference>
<dbReference type="SMART" id="SM00347">
    <property type="entry name" value="HTH_MARR"/>
    <property type="match status" value="1"/>
</dbReference>
<name>A0A9D2FJ28_9FIRM</name>
<dbReference type="InterPro" id="IPR036390">
    <property type="entry name" value="WH_DNA-bd_sf"/>
</dbReference>
<evidence type="ECO:0000313" key="3">
    <source>
        <dbReference type="Proteomes" id="UP000824105"/>
    </source>
</evidence>
<reference evidence="2" key="1">
    <citation type="journal article" date="2021" name="PeerJ">
        <title>Extensive microbial diversity within the chicken gut microbiome revealed by metagenomics and culture.</title>
        <authorList>
            <person name="Gilroy R."/>
            <person name="Ravi A."/>
            <person name="Getino M."/>
            <person name="Pursley I."/>
            <person name="Horton D.L."/>
            <person name="Alikhan N.F."/>
            <person name="Baker D."/>
            <person name="Gharbi K."/>
            <person name="Hall N."/>
            <person name="Watson M."/>
            <person name="Adriaenssens E.M."/>
            <person name="Foster-Nyarko E."/>
            <person name="Jarju S."/>
            <person name="Secka A."/>
            <person name="Antonio M."/>
            <person name="Oren A."/>
            <person name="Chaudhuri R.R."/>
            <person name="La Ragione R."/>
            <person name="Hildebrand F."/>
            <person name="Pallen M.J."/>
        </authorList>
    </citation>
    <scope>NUCLEOTIDE SEQUENCE</scope>
    <source>
        <strain evidence="2">CHK188-11489</strain>
    </source>
</reference>
<dbReference type="InterPro" id="IPR036388">
    <property type="entry name" value="WH-like_DNA-bd_sf"/>
</dbReference>
<dbReference type="GO" id="GO:0006950">
    <property type="term" value="P:response to stress"/>
    <property type="evidence" value="ECO:0007669"/>
    <property type="project" value="TreeGrafter"/>
</dbReference>
<dbReference type="PANTHER" id="PTHR33164">
    <property type="entry name" value="TRANSCRIPTIONAL REGULATOR, MARR FAMILY"/>
    <property type="match status" value="1"/>
</dbReference>
<organism evidence="2 3">
    <name type="scientific">Candidatus Gemmiger avistercoris</name>
    <dbReference type="NCBI Taxonomy" id="2838606"/>
    <lineage>
        <taxon>Bacteria</taxon>
        <taxon>Bacillati</taxon>
        <taxon>Bacillota</taxon>
        <taxon>Clostridia</taxon>
        <taxon>Eubacteriales</taxon>
        <taxon>Gemmiger</taxon>
    </lineage>
</organism>
<feature type="domain" description="HTH marR-type" evidence="1">
    <location>
        <begin position="25"/>
        <end position="126"/>
    </location>
</feature>